<evidence type="ECO:0000313" key="2">
    <source>
        <dbReference type="EMBL" id="KTB34264.1"/>
    </source>
</evidence>
<sequence length="470" mass="51801">MSALFSCDCPFCVEAKNFTDKQEFYLHLGSHNSTTRPSVSMMVDGHMLLLTRIPGTGGQYECPACAGMGYVRAIYYHFKDKHISLMQVLKRRADESFSTPNHGKRQRTDGSVSSSDTASSRPTSSHSSSGYASSSRSYSNHHSGSSLFASIITPTLSQASEIDRSLLVQRGSPAPRTQQSQANMMLVRSGAPSPFVDDAQALSSTAPRCSGISTPSHPQRQRLSSVNTSEDPNRSSDPQGPPSVDSGLAPSSRQRKNKASNKAFAAKMRDNAGNASKVSFHLNGAKVFSSTCADTILEFIASRMGALVGSCAMHTVLGLKANGHSVVHYCSLQVSRGVGFYRSRFTKLLNTDGDHICPRCWCPLRSVFSHESGWCKNNDRSEWEDWWRVVPYLVWVCTELRARVFEEVGIPLDHFTEPLDYARWLVLPCHWTNESRMDARLTNMGAIIWWGICSRRGTFGHSVTFSCSLA</sequence>
<comment type="caution">
    <text evidence="2">The sequence shown here is derived from an EMBL/GenBank/DDBJ whole genome shotgun (WGS) entry which is preliminary data.</text>
</comment>
<feature type="region of interest" description="Disordered" evidence="1">
    <location>
        <begin position="190"/>
        <end position="265"/>
    </location>
</feature>
<organism evidence="2 3">
    <name type="scientific">Moniliophthora roreri</name>
    <name type="common">Frosty pod rot fungus</name>
    <name type="synonym">Monilia roreri</name>
    <dbReference type="NCBI Taxonomy" id="221103"/>
    <lineage>
        <taxon>Eukaryota</taxon>
        <taxon>Fungi</taxon>
        <taxon>Dikarya</taxon>
        <taxon>Basidiomycota</taxon>
        <taxon>Agaricomycotina</taxon>
        <taxon>Agaricomycetes</taxon>
        <taxon>Agaricomycetidae</taxon>
        <taxon>Agaricales</taxon>
        <taxon>Marasmiineae</taxon>
        <taxon>Marasmiaceae</taxon>
        <taxon>Moniliophthora</taxon>
    </lineage>
</organism>
<evidence type="ECO:0000313" key="3">
    <source>
        <dbReference type="Proteomes" id="UP000054988"/>
    </source>
</evidence>
<name>A0A0W0FD78_MONRR</name>
<protein>
    <submittedName>
        <fullName evidence="2">Uncharacterized protein</fullName>
    </submittedName>
</protein>
<dbReference type="EMBL" id="LATX01002101">
    <property type="protein sequence ID" value="KTB34264.1"/>
    <property type="molecule type" value="Genomic_DNA"/>
</dbReference>
<proteinExistence type="predicted"/>
<reference evidence="2 3" key="1">
    <citation type="submission" date="2015-12" db="EMBL/GenBank/DDBJ databases">
        <title>Draft genome sequence of Moniliophthora roreri, the causal agent of frosty pod rot of cacao.</title>
        <authorList>
            <person name="Aime M.C."/>
            <person name="Diaz-Valderrama J.R."/>
            <person name="Kijpornyongpan T."/>
            <person name="Phillips-Mora W."/>
        </authorList>
    </citation>
    <scope>NUCLEOTIDE SEQUENCE [LARGE SCALE GENOMIC DNA]</scope>
    <source>
        <strain evidence="2 3">MCA 2952</strain>
    </source>
</reference>
<feature type="compositionally biased region" description="Low complexity" evidence="1">
    <location>
        <begin position="111"/>
        <end position="139"/>
    </location>
</feature>
<feature type="compositionally biased region" description="Polar residues" evidence="1">
    <location>
        <begin position="201"/>
        <end position="238"/>
    </location>
</feature>
<evidence type="ECO:0000256" key="1">
    <source>
        <dbReference type="SAM" id="MobiDB-lite"/>
    </source>
</evidence>
<accession>A0A0W0FD78</accession>
<dbReference type="AlphaFoldDB" id="A0A0W0FD78"/>
<feature type="region of interest" description="Disordered" evidence="1">
    <location>
        <begin position="96"/>
        <end position="139"/>
    </location>
</feature>
<gene>
    <name evidence="2" type="ORF">WG66_13166</name>
</gene>
<dbReference type="Proteomes" id="UP000054988">
    <property type="component" value="Unassembled WGS sequence"/>
</dbReference>